<name>A0A3M7STZ1_BRAPC</name>
<protein>
    <submittedName>
        <fullName evidence="1">CRN domain-containing-containing</fullName>
    </submittedName>
</protein>
<reference evidence="1 2" key="1">
    <citation type="journal article" date="2018" name="Sci. Rep.">
        <title>Genomic signatures of local adaptation to the degree of environmental predictability in rotifers.</title>
        <authorList>
            <person name="Franch-Gras L."/>
            <person name="Hahn C."/>
            <person name="Garcia-Roger E.M."/>
            <person name="Carmona M.J."/>
            <person name="Serra M."/>
            <person name="Gomez A."/>
        </authorList>
    </citation>
    <scope>NUCLEOTIDE SEQUENCE [LARGE SCALE GENOMIC DNA]</scope>
    <source>
        <strain evidence="1">HYR1</strain>
    </source>
</reference>
<proteinExistence type="predicted"/>
<dbReference type="Proteomes" id="UP000276133">
    <property type="component" value="Unassembled WGS sequence"/>
</dbReference>
<dbReference type="OrthoDB" id="10575240at2759"/>
<gene>
    <name evidence="1" type="ORF">BpHYR1_005184</name>
</gene>
<accession>A0A3M7STZ1</accession>
<keyword evidence="2" id="KW-1185">Reference proteome</keyword>
<organism evidence="1 2">
    <name type="scientific">Brachionus plicatilis</name>
    <name type="common">Marine rotifer</name>
    <name type="synonym">Brachionus muelleri</name>
    <dbReference type="NCBI Taxonomy" id="10195"/>
    <lineage>
        <taxon>Eukaryota</taxon>
        <taxon>Metazoa</taxon>
        <taxon>Spiralia</taxon>
        <taxon>Gnathifera</taxon>
        <taxon>Rotifera</taxon>
        <taxon>Eurotatoria</taxon>
        <taxon>Monogononta</taxon>
        <taxon>Pseudotrocha</taxon>
        <taxon>Ploima</taxon>
        <taxon>Brachionidae</taxon>
        <taxon>Brachionus</taxon>
    </lineage>
</organism>
<evidence type="ECO:0000313" key="1">
    <source>
        <dbReference type="EMBL" id="RNA39273.1"/>
    </source>
</evidence>
<comment type="caution">
    <text evidence="1">The sequence shown here is derived from an EMBL/GenBank/DDBJ whole genome shotgun (WGS) entry which is preliminary data.</text>
</comment>
<sequence>MESHQLQFSDDATCDENLCLAVKILNNYLLVESFSFIFKTNYHIDFEISKKKLNEIKILYASHEKKDKDADYLAWTDRCLDPKIIFINQIFRQRLDYLKNGHKKTKKKETEIIVVFFSFLLIHELGHLLLRWKGELNSPTTFGEAGFFLENKLFGGTVQLLIIPSKDWSVNSECIGIAINKPLGYKELDAKILSYQKYIHKIYNMTLSFDIYVNPVYLKKPIEKGARAMKQADEEVEIEEQHADYITLESLGILKCGLQKH</sequence>
<dbReference type="AlphaFoldDB" id="A0A3M7STZ1"/>
<dbReference type="EMBL" id="REGN01000771">
    <property type="protein sequence ID" value="RNA39273.1"/>
    <property type="molecule type" value="Genomic_DNA"/>
</dbReference>
<evidence type="ECO:0000313" key="2">
    <source>
        <dbReference type="Proteomes" id="UP000276133"/>
    </source>
</evidence>